<reference evidence="1 2" key="1">
    <citation type="submission" date="2015-05" db="EMBL/GenBank/DDBJ databases">
        <title>A genomic and transcriptomic approach to investigate the blue pigment phenotype in Pseudomonas fluorescens.</title>
        <authorList>
            <person name="Andreani N.A."/>
            <person name="Cardazzo B."/>
        </authorList>
    </citation>
    <scope>NUCLEOTIDE SEQUENCE [LARGE SCALE GENOMIC DNA]</scope>
    <source>
        <strain evidence="1 2">Ps_22</strain>
    </source>
</reference>
<evidence type="ECO:0000313" key="2">
    <source>
        <dbReference type="Proteomes" id="UP000061348"/>
    </source>
</evidence>
<sequence length="140" mass="15102">MFSSTTMASSTTKPVARISAISEKLFSEKPYRYITAKVPTSDTGTARVGISEARKLPKNRYTTRITSPTAISRVISASCRVAVITGERSIARLSLTLDGNTACNAGNCALICRTVSMMLAPDWRLITSNTAESLLKKPLL</sequence>
<dbReference type="Proteomes" id="UP000061348">
    <property type="component" value="Unassembled WGS sequence"/>
</dbReference>
<name>A0A109LEQ3_PSEFL</name>
<evidence type="ECO:0000313" key="1">
    <source>
        <dbReference type="EMBL" id="KWV86422.1"/>
    </source>
</evidence>
<accession>A0A109LEQ3</accession>
<dbReference type="AntiFam" id="ANF00215">
    <property type="entry name" value="Shadow ORF (opposite nolG)"/>
</dbReference>
<dbReference type="EMBL" id="LCYA01000093">
    <property type="protein sequence ID" value="KWV86422.1"/>
    <property type="molecule type" value="Genomic_DNA"/>
</dbReference>
<dbReference type="AlphaFoldDB" id="A0A109LEQ3"/>
<protein>
    <submittedName>
        <fullName evidence="1">Uncharacterized protein</fullName>
    </submittedName>
</protein>
<organism evidence="1 2">
    <name type="scientific">Pseudomonas fluorescens</name>
    <dbReference type="NCBI Taxonomy" id="294"/>
    <lineage>
        <taxon>Bacteria</taxon>
        <taxon>Pseudomonadati</taxon>
        <taxon>Pseudomonadota</taxon>
        <taxon>Gammaproteobacteria</taxon>
        <taxon>Pseudomonadales</taxon>
        <taxon>Pseudomonadaceae</taxon>
        <taxon>Pseudomonas</taxon>
    </lineage>
</organism>
<proteinExistence type="predicted"/>
<comment type="caution">
    <text evidence="1">The sequence shown here is derived from an EMBL/GenBank/DDBJ whole genome shotgun (WGS) entry which is preliminary data.</text>
</comment>
<gene>
    <name evidence="1" type="ORF">PFLmoz3_03855</name>
</gene>